<evidence type="ECO:0000259" key="3">
    <source>
        <dbReference type="Pfam" id="PF20434"/>
    </source>
</evidence>
<accession>A0AAX4KL86</accession>
<dbReference type="Gene3D" id="3.40.50.1820">
    <property type="entry name" value="alpha/beta hydrolase"/>
    <property type="match status" value="1"/>
</dbReference>
<organism evidence="4 5">
    <name type="scientific">Kwoniella europaea PYCC6329</name>
    <dbReference type="NCBI Taxonomy" id="1423913"/>
    <lineage>
        <taxon>Eukaryota</taxon>
        <taxon>Fungi</taxon>
        <taxon>Dikarya</taxon>
        <taxon>Basidiomycota</taxon>
        <taxon>Agaricomycotina</taxon>
        <taxon>Tremellomycetes</taxon>
        <taxon>Tremellales</taxon>
        <taxon>Cryptococcaceae</taxon>
        <taxon>Kwoniella</taxon>
    </lineage>
</organism>
<dbReference type="InterPro" id="IPR050300">
    <property type="entry name" value="GDXG_lipolytic_enzyme"/>
</dbReference>
<dbReference type="AlphaFoldDB" id="A0AAX4KL86"/>
<feature type="domain" description="BD-FAE-like" evidence="3">
    <location>
        <begin position="37"/>
        <end position="141"/>
    </location>
</feature>
<dbReference type="KEGG" id="ker:91104154"/>
<evidence type="ECO:0000259" key="2">
    <source>
        <dbReference type="Pfam" id="PF00326"/>
    </source>
</evidence>
<name>A0AAX4KL86_9TREE</name>
<dbReference type="GO" id="GO:0008236">
    <property type="term" value="F:serine-type peptidase activity"/>
    <property type="evidence" value="ECO:0007669"/>
    <property type="project" value="InterPro"/>
</dbReference>
<keyword evidence="5" id="KW-1185">Reference proteome</keyword>
<dbReference type="GeneID" id="91104154"/>
<dbReference type="PANTHER" id="PTHR48081">
    <property type="entry name" value="AB HYDROLASE SUPERFAMILY PROTEIN C4A8.06C"/>
    <property type="match status" value="1"/>
</dbReference>
<dbReference type="InterPro" id="IPR029058">
    <property type="entry name" value="AB_hydrolase_fold"/>
</dbReference>
<evidence type="ECO:0000313" key="5">
    <source>
        <dbReference type="Proteomes" id="UP001358614"/>
    </source>
</evidence>
<dbReference type="EMBL" id="CP144089">
    <property type="protein sequence ID" value="WWD07256.1"/>
    <property type="molecule type" value="Genomic_DNA"/>
</dbReference>
<evidence type="ECO:0000313" key="4">
    <source>
        <dbReference type="EMBL" id="WWD07256.1"/>
    </source>
</evidence>
<proteinExistence type="predicted"/>
<dbReference type="InterPro" id="IPR001375">
    <property type="entry name" value="Peptidase_S9_cat"/>
</dbReference>
<dbReference type="InterPro" id="IPR049492">
    <property type="entry name" value="BD-FAE-like_dom"/>
</dbReference>
<dbReference type="GO" id="GO:0006508">
    <property type="term" value="P:proteolysis"/>
    <property type="evidence" value="ECO:0007669"/>
    <property type="project" value="InterPro"/>
</dbReference>
<reference evidence="4 5" key="1">
    <citation type="submission" date="2024-01" db="EMBL/GenBank/DDBJ databases">
        <title>Comparative genomics of Cryptococcus and Kwoniella reveals pathogenesis evolution and contrasting modes of karyotype evolution via chromosome fusion or intercentromeric recombination.</title>
        <authorList>
            <person name="Coelho M.A."/>
            <person name="David-Palma M."/>
            <person name="Shea T."/>
            <person name="Bowers K."/>
            <person name="McGinley-Smith S."/>
            <person name="Mohammad A.W."/>
            <person name="Gnirke A."/>
            <person name="Yurkov A.M."/>
            <person name="Nowrousian M."/>
            <person name="Sun S."/>
            <person name="Cuomo C.A."/>
            <person name="Heitman J."/>
        </authorList>
    </citation>
    <scope>NUCLEOTIDE SEQUENCE [LARGE SCALE GENOMIC DNA]</scope>
    <source>
        <strain evidence="4 5">PYCC6329</strain>
    </source>
</reference>
<keyword evidence="1" id="KW-0378">Hydrolase</keyword>
<sequence length="366" mass="42275">MSFVPSSITPLTYGFTDHIVHSINKVDIALRVFPARDDGTKRPWLIWVHGGAYIAGKHFNVPPFLLPAFHDQANYDIVTFSHRLLPQVSFQDMWADITFQFHWCLTNLPSIVGEDKIDMVNYGIGGDSSGGHFATLAGFRLSHTSPPKVIISLYGIVNPLDPHFEQDSEDGITPDYGTPPNVLMRMLGDREKSRARIFAPWNWEMPPTLTPEQLEAYWGYKYEITEEDKRRMDLNNHIHKKGIRMNLLFREETFIWKERYVEKVKKWSPFHLIDTLPNPYQAIDDGLGRKVYPPICVFHGDEDRTVPVEQSKRFAEGLKKKSVVVEEIYPEGKGHTFDYVITGPDDESWEEYIQPLISFIKIHLEE</sequence>
<dbReference type="Pfam" id="PF20434">
    <property type="entry name" value="BD-FAE"/>
    <property type="match status" value="1"/>
</dbReference>
<dbReference type="Pfam" id="PF00326">
    <property type="entry name" value="Peptidase_S9"/>
    <property type="match status" value="1"/>
</dbReference>
<dbReference type="SUPFAM" id="SSF53474">
    <property type="entry name" value="alpha/beta-Hydrolases"/>
    <property type="match status" value="1"/>
</dbReference>
<evidence type="ECO:0000256" key="1">
    <source>
        <dbReference type="ARBA" id="ARBA00022801"/>
    </source>
</evidence>
<feature type="domain" description="Peptidase S9 prolyl oligopeptidase catalytic" evidence="2">
    <location>
        <begin position="252"/>
        <end position="338"/>
    </location>
</feature>
<protein>
    <recommendedName>
        <fullName evidence="6">Alpha/beta hydrolase fold-3 domain-containing protein</fullName>
    </recommendedName>
</protein>
<dbReference type="RefSeq" id="XP_066085223.1">
    <property type="nucleotide sequence ID" value="XM_066229126.1"/>
</dbReference>
<evidence type="ECO:0008006" key="6">
    <source>
        <dbReference type="Google" id="ProtNLM"/>
    </source>
</evidence>
<dbReference type="Proteomes" id="UP001358614">
    <property type="component" value="Chromosome 1"/>
</dbReference>
<gene>
    <name evidence="4" type="ORF">V865_005353</name>
</gene>